<dbReference type="Gene3D" id="2.60.40.1120">
    <property type="entry name" value="Carboxypeptidase-like, regulatory domain"/>
    <property type="match status" value="1"/>
</dbReference>
<evidence type="ECO:0000313" key="10">
    <source>
        <dbReference type="EMBL" id="KAA3436080.1"/>
    </source>
</evidence>
<reference evidence="10 11" key="1">
    <citation type="submission" date="2019-07" db="EMBL/GenBank/DDBJ databases">
        <title>Rufibacter sp. nov., isolated from lake sediment.</title>
        <authorList>
            <person name="Qu J.-H."/>
        </authorList>
    </citation>
    <scope>NUCLEOTIDE SEQUENCE [LARGE SCALE GENOMIC DNA]</scope>
    <source>
        <strain evidence="10 11">NBS58-1</strain>
    </source>
</reference>
<evidence type="ECO:0000256" key="1">
    <source>
        <dbReference type="ARBA" id="ARBA00004571"/>
    </source>
</evidence>
<evidence type="ECO:0000256" key="8">
    <source>
        <dbReference type="SAM" id="MobiDB-lite"/>
    </source>
</evidence>
<dbReference type="NCBIfam" id="TIGR04057">
    <property type="entry name" value="SusC_RagA_signa"/>
    <property type="match status" value="1"/>
</dbReference>
<comment type="subcellular location">
    <subcellularLocation>
        <location evidence="1 7">Cell outer membrane</location>
        <topology evidence="1 7">Multi-pass membrane protein</topology>
    </subcellularLocation>
</comment>
<dbReference type="SUPFAM" id="SSF56935">
    <property type="entry name" value="Porins"/>
    <property type="match status" value="1"/>
</dbReference>
<evidence type="ECO:0000256" key="2">
    <source>
        <dbReference type="ARBA" id="ARBA00022448"/>
    </source>
</evidence>
<evidence type="ECO:0000256" key="5">
    <source>
        <dbReference type="ARBA" id="ARBA00023136"/>
    </source>
</evidence>
<organism evidence="10 11">
    <name type="scientific">Rufibacter hautae</name>
    <dbReference type="NCBI Taxonomy" id="2595005"/>
    <lineage>
        <taxon>Bacteria</taxon>
        <taxon>Pseudomonadati</taxon>
        <taxon>Bacteroidota</taxon>
        <taxon>Cytophagia</taxon>
        <taxon>Cytophagales</taxon>
        <taxon>Hymenobacteraceae</taxon>
        <taxon>Rufibacter</taxon>
    </lineage>
</organism>
<evidence type="ECO:0000256" key="3">
    <source>
        <dbReference type="ARBA" id="ARBA00022452"/>
    </source>
</evidence>
<dbReference type="InterPro" id="IPR036942">
    <property type="entry name" value="Beta-barrel_TonB_sf"/>
</dbReference>
<dbReference type="InterPro" id="IPR008969">
    <property type="entry name" value="CarboxyPept-like_regulatory"/>
</dbReference>
<dbReference type="InterPro" id="IPR023997">
    <property type="entry name" value="TonB-dep_OMP_SusC/RagA_CS"/>
</dbReference>
<dbReference type="InterPro" id="IPR037066">
    <property type="entry name" value="Plug_dom_sf"/>
</dbReference>
<dbReference type="RefSeq" id="WP_149092042.1">
    <property type="nucleotide sequence ID" value="NZ_VKKY01000003.1"/>
</dbReference>
<proteinExistence type="inferred from homology"/>
<dbReference type="GO" id="GO:0009279">
    <property type="term" value="C:cell outer membrane"/>
    <property type="evidence" value="ECO:0007669"/>
    <property type="project" value="UniProtKB-SubCell"/>
</dbReference>
<keyword evidence="2 7" id="KW-0813">Transport</keyword>
<keyword evidence="4 7" id="KW-0812">Transmembrane</keyword>
<gene>
    <name evidence="10" type="ORF">FOA19_16890</name>
</gene>
<protein>
    <submittedName>
        <fullName evidence="10">TonB-dependent receptor</fullName>
    </submittedName>
</protein>
<dbReference type="SUPFAM" id="SSF49464">
    <property type="entry name" value="Carboxypeptidase regulatory domain-like"/>
    <property type="match status" value="1"/>
</dbReference>
<keyword evidence="11" id="KW-1185">Reference proteome</keyword>
<comment type="similarity">
    <text evidence="7">Belongs to the TonB-dependent receptor family.</text>
</comment>
<dbReference type="AlphaFoldDB" id="A0A5B6T979"/>
<dbReference type="InterPro" id="IPR039426">
    <property type="entry name" value="TonB-dep_rcpt-like"/>
</dbReference>
<evidence type="ECO:0000259" key="9">
    <source>
        <dbReference type="Pfam" id="PF07715"/>
    </source>
</evidence>
<dbReference type="Gene3D" id="2.40.170.20">
    <property type="entry name" value="TonB-dependent receptor, beta-barrel domain"/>
    <property type="match status" value="1"/>
</dbReference>
<dbReference type="InterPro" id="IPR012910">
    <property type="entry name" value="Plug_dom"/>
</dbReference>
<dbReference type="EMBL" id="VKKY01000003">
    <property type="protein sequence ID" value="KAA3436080.1"/>
    <property type="molecule type" value="Genomic_DNA"/>
</dbReference>
<dbReference type="PROSITE" id="PS52016">
    <property type="entry name" value="TONB_DEPENDENT_REC_3"/>
    <property type="match status" value="1"/>
</dbReference>
<sequence>MQQRLLSKKGWMLVLFLIYGSIVSAVAQGIAVKGKVTDASGAGLPGASIVLKGTTVASSSDVDGNFTLTVSSASGTLVVSYIGYLSKEVDFNNQTSINIVLETDAKAIDEVVVVGYGTQRRSDITGSVAVVDVADMKKVSTNDVGSMLQGRVSGVSVNTDGQPGAFPQVRIRGIGTFGNSDPLYVIDGVPISGVPRDFNPNDIESMQVLKDASAGAIYGSRAANGVVIITTRQGRKETPLQIEYNGYYGIDEVWQKMPVTNRANYQTLNNESRLRSGTKPLAPANDPENARFVNNIDTDWQEEGLKLGNRQNHNINLSGGGTSSTYNISLDYFGNEGTYKGNGPSYERYTARVNSSVEKGIFKFGQSLFYARSNENGLVTGDGVLAGGRPPLINDLVIAIPTMAVYDPTVEGGFGGTLQEREDAISLNGIGYNSLINSTTDVDRIFASGYGELHLLKRANHNLKYKLNLSYDVVTARDKTFIPTFNLGYFFPNAIARLNDNSRRYESSLIENTLNYEATFGKSSLAVLVGQMFQREKGLFTQGYAEGFTKPYFPVLANGATSTSAGTQDAHVLASYLGRVNYSFDDRYLLTATIRRDGSSRFSPVNRYGYFPSLALGWKISNEEFFNVPKSIVSDLKFRASWGKLGNENIGNYLYAPAINSNVVYTFNNGERVLGGLQTNVVSETIKWEEKTTSNVGFDAVLFDGMIDLSAEYYYSKSEDVLVNIPIPASVGSVNSSPVVNGGTLKNTGFEVTAGYNKTIGDFTFGVSGNFTTLKNEVLDLGTNVKSRLGVGSITELGGEVGRHYGWMVDGIFQSQEEIDDHAFQKPGTAPGDLIFRDISGPEGTPDGVIDTYDRTYLGSGIPKYTYGLNFNASYKGFDFTVFASGKGGYLINGRLYRTLMHTGGDDNWHEDILDRWTSTNTDTDIPRLIWTDPNENGRDSNREGWLQNGTHLRINTVSLGYNFKEGLIKGINKARVYVTAQNLYTFQKYKGYNPDFTAGVFEPGFDNGSFPRPRTVMFGVQVGF</sequence>
<evidence type="ECO:0000313" key="11">
    <source>
        <dbReference type="Proteomes" id="UP000324133"/>
    </source>
</evidence>
<evidence type="ECO:0000256" key="6">
    <source>
        <dbReference type="ARBA" id="ARBA00023237"/>
    </source>
</evidence>
<dbReference type="OrthoDB" id="9768177at2"/>
<evidence type="ECO:0000256" key="4">
    <source>
        <dbReference type="ARBA" id="ARBA00022692"/>
    </source>
</evidence>
<dbReference type="NCBIfam" id="TIGR04056">
    <property type="entry name" value="OMP_RagA_SusC"/>
    <property type="match status" value="1"/>
</dbReference>
<accession>A0A5B6T979</accession>
<comment type="caution">
    <text evidence="10">The sequence shown here is derived from an EMBL/GenBank/DDBJ whole genome shotgun (WGS) entry which is preliminary data.</text>
</comment>
<evidence type="ECO:0000256" key="7">
    <source>
        <dbReference type="PROSITE-ProRule" id="PRU01360"/>
    </source>
</evidence>
<keyword evidence="5 7" id="KW-0472">Membrane</keyword>
<keyword evidence="10" id="KW-0675">Receptor</keyword>
<keyword evidence="6 7" id="KW-0998">Cell outer membrane</keyword>
<dbReference type="Pfam" id="PF13715">
    <property type="entry name" value="CarbopepD_reg_2"/>
    <property type="match status" value="1"/>
</dbReference>
<keyword evidence="3 7" id="KW-1134">Transmembrane beta strand</keyword>
<dbReference type="Pfam" id="PF07715">
    <property type="entry name" value="Plug"/>
    <property type="match status" value="1"/>
</dbReference>
<dbReference type="Gene3D" id="2.170.130.10">
    <property type="entry name" value="TonB-dependent receptor, plug domain"/>
    <property type="match status" value="1"/>
</dbReference>
<dbReference type="InterPro" id="IPR023996">
    <property type="entry name" value="TonB-dep_OMP_SusC/RagA"/>
</dbReference>
<feature type="domain" description="TonB-dependent receptor plug" evidence="9">
    <location>
        <begin position="122"/>
        <end position="226"/>
    </location>
</feature>
<dbReference type="Proteomes" id="UP000324133">
    <property type="component" value="Unassembled WGS sequence"/>
</dbReference>
<feature type="region of interest" description="Disordered" evidence="8">
    <location>
        <begin position="269"/>
        <end position="289"/>
    </location>
</feature>
<name>A0A5B6T979_9BACT</name>